<gene>
    <name evidence="1" type="ORF">BO95DRAFT_503161</name>
</gene>
<sequence>MDLETALQGMTTMNEYLNICVSEDILDVQALQTDGAYKKYPLLKQFVGHEAEISQPQYISDGKEGVVFSFRHENMDLCLKLFKTWEFPKALFPVQPRSAKLLGPFSRECRAFARLCDLGLNGTWAVRCHGWIYLTDDQLACLSTACKRLRLVPGLNVSRWAIVKDFVPSPPRKTDLPQIRAKFEIAKQALILPGDVEARNYRASFFVDLGSTSTYPLPKPWWSKFEFERFFRLCPPKVGERWSIEP</sequence>
<keyword evidence="2" id="KW-1185">Reference proteome</keyword>
<organism evidence="1 2">
    <name type="scientific">Aspergillus brunneoviolaceus CBS 621.78</name>
    <dbReference type="NCBI Taxonomy" id="1450534"/>
    <lineage>
        <taxon>Eukaryota</taxon>
        <taxon>Fungi</taxon>
        <taxon>Dikarya</taxon>
        <taxon>Ascomycota</taxon>
        <taxon>Pezizomycotina</taxon>
        <taxon>Eurotiomycetes</taxon>
        <taxon>Eurotiomycetidae</taxon>
        <taxon>Eurotiales</taxon>
        <taxon>Aspergillaceae</taxon>
        <taxon>Aspergillus</taxon>
        <taxon>Aspergillus subgen. Circumdati</taxon>
    </lineage>
</organism>
<dbReference type="EMBL" id="KZ825315">
    <property type="protein sequence ID" value="RAH50045.1"/>
    <property type="molecule type" value="Genomic_DNA"/>
</dbReference>
<evidence type="ECO:0000313" key="1">
    <source>
        <dbReference type="EMBL" id="RAH50045.1"/>
    </source>
</evidence>
<proteinExistence type="predicted"/>
<name>A0ACD1GLC8_9EURO</name>
<evidence type="ECO:0000313" key="2">
    <source>
        <dbReference type="Proteomes" id="UP000249057"/>
    </source>
</evidence>
<dbReference type="Proteomes" id="UP000249057">
    <property type="component" value="Unassembled WGS sequence"/>
</dbReference>
<accession>A0ACD1GLC8</accession>
<reference evidence="1" key="1">
    <citation type="submission" date="2018-02" db="EMBL/GenBank/DDBJ databases">
        <title>The genomes of Aspergillus section Nigri reveals drivers in fungal speciation.</title>
        <authorList>
            <consortium name="DOE Joint Genome Institute"/>
            <person name="Vesth T.C."/>
            <person name="Nybo J."/>
            <person name="Theobald S."/>
            <person name="Brandl J."/>
            <person name="Frisvad J.C."/>
            <person name="Nielsen K.F."/>
            <person name="Lyhne E.K."/>
            <person name="Kogle M.E."/>
            <person name="Kuo A."/>
            <person name="Riley R."/>
            <person name="Clum A."/>
            <person name="Nolan M."/>
            <person name="Lipzen A."/>
            <person name="Salamov A."/>
            <person name="Henrissat B."/>
            <person name="Wiebenga A."/>
            <person name="De vries R.P."/>
            <person name="Grigoriev I.V."/>
            <person name="Mortensen U.H."/>
            <person name="Andersen M.R."/>
            <person name="Baker S.E."/>
        </authorList>
    </citation>
    <scope>NUCLEOTIDE SEQUENCE</scope>
    <source>
        <strain evidence="1">CBS 621.78</strain>
    </source>
</reference>
<protein>
    <submittedName>
        <fullName evidence="1">Uncharacterized protein</fullName>
    </submittedName>
</protein>